<evidence type="ECO:0008006" key="3">
    <source>
        <dbReference type="Google" id="ProtNLM"/>
    </source>
</evidence>
<protein>
    <recommendedName>
        <fullName evidence="3">Tetratricopeptide repeat protein</fullName>
    </recommendedName>
</protein>
<organism evidence="1 2">
    <name type="scientific">Actinomadura geliboluensis</name>
    <dbReference type="NCBI Taxonomy" id="882440"/>
    <lineage>
        <taxon>Bacteria</taxon>
        <taxon>Bacillati</taxon>
        <taxon>Actinomycetota</taxon>
        <taxon>Actinomycetes</taxon>
        <taxon>Streptosporangiales</taxon>
        <taxon>Thermomonosporaceae</taxon>
        <taxon>Actinomadura</taxon>
    </lineage>
</organism>
<accession>A0A5S4G7H4</accession>
<dbReference type="AlphaFoldDB" id="A0A5S4G7H4"/>
<gene>
    <name evidence="1" type="ORF">ETD96_36495</name>
</gene>
<reference evidence="1 2" key="1">
    <citation type="submission" date="2019-05" db="EMBL/GenBank/DDBJ databases">
        <title>Draft genome sequence of Actinomadura geliboluensis A8036.</title>
        <authorList>
            <person name="Saricaoglu S."/>
            <person name="Isik K."/>
        </authorList>
    </citation>
    <scope>NUCLEOTIDE SEQUENCE [LARGE SCALE GENOMIC DNA]</scope>
    <source>
        <strain evidence="1 2">A8036</strain>
    </source>
</reference>
<evidence type="ECO:0000313" key="2">
    <source>
        <dbReference type="Proteomes" id="UP000305238"/>
    </source>
</evidence>
<dbReference type="EMBL" id="VCKZ01000404">
    <property type="protein sequence ID" value="TMR28955.1"/>
    <property type="molecule type" value="Genomic_DNA"/>
</dbReference>
<dbReference type="Proteomes" id="UP000305238">
    <property type="component" value="Unassembled WGS sequence"/>
</dbReference>
<keyword evidence="2" id="KW-1185">Reference proteome</keyword>
<evidence type="ECO:0000313" key="1">
    <source>
        <dbReference type="EMBL" id="TMR28955.1"/>
    </source>
</evidence>
<comment type="caution">
    <text evidence="1">The sequence shown here is derived from an EMBL/GenBank/DDBJ whole genome shotgun (WGS) entry which is preliminary data.</text>
</comment>
<name>A0A5S4G7H4_9ACTN</name>
<proteinExistence type="predicted"/>
<sequence length="131" mass="13966">MPSPRGLATVDPVQLDHDELAALHRYGPYGDVVARRAGQGDCEAIYEAAVLLGPHHGHKAVGYLLNAAAAGQNIAYDLVPLPGDRIDPRLALTHARLLAHSAKHSGDHEAVDAFRACAARYEDYAAVPREG</sequence>